<accession>A0A838CW40</accession>
<comment type="caution">
    <text evidence="1">The sequence shown here is derived from an EMBL/GenBank/DDBJ whole genome shotgun (WGS) entry which is preliminary data.</text>
</comment>
<gene>
    <name evidence="1" type="ORF">H0266_13845</name>
</gene>
<dbReference type="RefSeq" id="WP_181473024.1">
    <property type="nucleotide sequence ID" value="NZ_JACEFG010000003.1"/>
</dbReference>
<keyword evidence="2" id="KW-1185">Reference proteome</keyword>
<dbReference type="Proteomes" id="UP000571017">
    <property type="component" value="Unassembled WGS sequence"/>
</dbReference>
<evidence type="ECO:0000313" key="1">
    <source>
        <dbReference type="EMBL" id="MBA2175975.1"/>
    </source>
</evidence>
<protein>
    <submittedName>
        <fullName evidence="1">Uncharacterized protein</fullName>
    </submittedName>
</protein>
<organism evidence="1 2">
    <name type="scientific">Halobacillus locisalis</name>
    <dbReference type="NCBI Taxonomy" id="220753"/>
    <lineage>
        <taxon>Bacteria</taxon>
        <taxon>Bacillati</taxon>
        <taxon>Bacillota</taxon>
        <taxon>Bacilli</taxon>
        <taxon>Bacillales</taxon>
        <taxon>Bacillaceae</taxon>
        <taxon>Halobacillus</taxon>
    </lineage>
</organism>
<proteinExistence type="predicted"/>
<dbReference type="AlphaFoldDB" id="A0A838CW40"/>
<sequence length="48" mass="5615">MDKTLIEAIEELLDENGVKVKDASKTSQDPYYYKTHKDERENSVLTIR</sequence>
<name>A0A838CW40_9BACI</name>
<evidence type="ECO:0000313" key="2">
    <source>
        <dbReference type="Proteomes" id="UP000571017"/>
    </source>
</evidence>
<dbReference type="EMBL" id="JACEFG010000003">
    <property type="protein sequence ID" value="MBA2175975.1"/>
    <property type="molecule type" value="Genomic_DNA"/>
</dbReference>
<reference evidence="1 2" key="1">
    <citation type="journal article" date="2004" name="Extremophiles">
        <title>Halobacillus locisalis sp. nov., a halophilic bacterium isolated from a marine solar saltern of the Yellow Sea in Korea.</title>
        <authorList>
            <person name="Yoon J.H."/>
            <person name="Kang K.H."/>
            <person name="Oh T.K."/>
            <person name="Park Y.H."/>
        </authorList>
    </citation>
    <scope>NUCLEOTIDE SEQUENCE [LARGE SCALE GENOMIC DNA]</scope>
    <source>
        <strain evidence="1 2">KCTC 3788</strain>
    </source>
</reference>